<keyword evidence="10" id="KW-1185">Reference proteome</keyword>
<feature type="transmembrane region" description="Helical" evidence="7">
    <location>
        <begin position="388"/>
        <end position="408"/>
    </location>
</feature>
<feature type="transmembrane region" description="Helical" evidence="7">
    <location>
        <begin position="328"/>
        <end position="346"/>
    </location>
</feature>
<evidence type="ECO:0000256" key="7">
    <source>
        <dbReference type="SAM" id="Phobius"/>
    </source>
</evidence>
<dbReference type="Pfam" id="PF07690">
    <property type="entry name" value="MFS_1"/>
    <property type="match status" value="1"/>
</dbReference>
<accession>A0ABW2AD55</accession>
<dbReference type="InterPro" id="IPR011701">
    <property type="entry name" value="MFS"/>
</dbReference>
<keyword evidence="3" id="KW-1003">Cell membrane</keyword>
<evidence type="ECO:0000256" key="5">
    <source>
        <dbReference type="ARBA" id="ARBA00022989"/>
    </source>
</evidence>
<evidence type="ECO:0000256" key="4">
    <source>
        <dbReference type="ARBA" id="ARBA00022692"/>
    </source>
</evidence>
<dbReference type="RefSeq" id="WP_382399403.1">
    <property type="nucleotide sequence ID" value="NZ_JBHSWH010000001.1"/>
</dbReference>
<keyword evidence="2" id="KW-0813">Transport</keyword>
<protein>
    <submittedName>
        <fullName evidence="9">MFS transporter</fullName>
    </submittedName>
</protein>
<dbReference type="SUPFAM" id="SSF103473">
    <property type="entry name" value="MFS general substrate transporter"/>
    <property type="match status" value="1"/>
</dbReference>
<feature type="transmembrane region" description="Helical" evidence="7">
    <location>
        <begin position="233"/>
        <end position="256"/>
    </location>
</feature>
<evidence type="ECO:0000313" key="10">
    <source>
        <dbReference type="Proteomes" id="UP001596298"/>
    </source>
</evidence>
<dbReference type="PANTHER" id="PTHR23517">
    <property type="entry name" value="RESISTANCE PROTEIN MDTM, PUTATIVE-RELATED-RELATED"/>
    <property type="match status" value="1"/>
</dbReference>
<feature type="domain" description="Major facilitator superfamily (MFS) profile" evidence="8">
    <location>
        <begin position="25"/>
        <end position="412"/>
    </location>
</feature>
<dbReference type="Gene3D" id="1.20.1250.20">
    <property type="entry name" value="MFS general substrate transporter like domains"/>
    <property type="match status" value="1"/>
</dbReference>
<evidence type="ECO:0000313" key="9">
    <source>
        <dbReference type="EMBL" id="MFC6704823.1"/>
    </source>
</evidence>
<dbReference type="InterPro" id="IPR036259">
    <property type="entry name" value="MFS_trans_sf"/>
</dbReference>
<feature type="transmembrane region" description="Helical" evidence="7">
    <location>
        <begin position="268"/>
        <end position="288"/>
    </location>
</feature>
<sequence>MTMGNGSAATPNAAHSRPGSATHRHAFWLVATAFAATMAFTTVPTPLYSLYQARDGFPTLMITVIFAAYGFGVMGGLYFGGHVSDYLGRRRIFLAAVATELVSCLMFVFLKDVTSLLIARFICGAGIGALTSTATAHLAELRGIGSPEEDSRRASLVASAVNPGGLALGPLIGGILSQWLPNPLTLPFLAFFVTLVLVGAIAFVVPETVDVPAQRPSYQPQRVSVSPEVRSEFIASGLAAAGSFAVLGFFTSLTGSVLGEVMHQHSRLLTGSVVFGAMGASSVSQVAFHALRPRLKLQAGIGLIVVGLVIVSIGTLIGSLALFSIGGVVAGAGIGLIFASSIAAANRMADPARRGETVAGMFLAAYTGITVPVIACGVLLTWVPTATLVVSFAALIIVVSTASTWQMLKYTR</sequence>
<keyword evidence="6 7" id="KW-0472">Membrane</keyword>
<evidence type="ECO:0000256" key="2">
    <source>
        <dbReference type="ARBA" id="ARBA00022448"/>
    </source>
</evidence>
<dbReference type="InterPro" id="IPR020846">
    <property type="entry name" value="MFS_dom"/>
</dbReference>
<evidence type="ECO:0000259" key="8">
    <source>
        <dbReference type="PROSITE" id="PS50850"/>
    </source>
</evidence>
<evidence type="ECO:0000256" key="3">
    <source>
        <dbReference type="ARBA" id="ARBA00022475"/>
    </source>
</evidence>
<dbReference type="Proteomes" id="UP001596298">
    <property type="component" value="Unassembled WGS sequence"/>
</dbReference>
<dbReference type="PROSITE" id="PS50850">
    <property type="entry name" value="MFS"/>
    <property type="match status" value="1"/>
</dbReference>
<comment type="caution">
    <text evidence="9">The sequence shown here is derived from an EMBL/GenBank/DDBJ whole genome shotgun (WGS) entry which is preliminary data.</text>
</comment>
<keyword evidence="4 7" id="KW-0812">Transmembrane</keyword>
<feature type="transmembrane region" description="Helical" evidence="7">
    <location>
        <begin position="116"/>
        <end position="139"/>
    </location>
</feature>
<evidence type="ECO:0000256" key="1">
    <source>
        <dbReference type="ARBA" id="ARBA00004651"/>
    </source>
</evidence>
<feature type="transmembrane region" description="Helical" evidence="7">
    <location>
        <begin position="92"/>
        <end position="110"/>
    </location>
</feature>
<feature type="transmembrane region" description="Helical" evidence="7">
    <location>
        <begin position="60"/>
        <end position="80"/>
    </location>
</feature>
<feature type="transmembrane region" description="Helical" evidence="7">
    <location>
        <begin position="186"/>
        <end position="205"/>
    </location>
</feature>
<comment type="subcellular location">
    <subcellularLocation>
        <location evidence="1">Cell membrane</location>
        <topology evidence="1">Multi-pass membrane protein</topology>
    </subcellularLocation>
</comment>
<name>A0ABW2AD55_9MICO</name>
<dbReference type="EMBL" id="JBHSWH010000001">
    <property type="protein sequence ID" value="MFC6704823.1"/>
    <property type="molecule type" value="Genomic_DNA"/>
</dbReference>
<gene>
    <name evidence="9" type="ORF">ACFQDH_05975</name>
</gene>
<proteinExistence type="predicted"/>
<evidence type="ECO:0000256" key="6">
    <source>
        <dbReference type="ARBA" id="ARBA00023136"/>
    </source>
</evidence>
<reference evidence="10" key="1">
    <citation type="journal article" date="2019" name="Int. J. Syst. Evol. Microbiol.">
        <title>The Global Catalogue of Microorganisms (GCM) 10K type strain sequencing project: providing services to taxonomists for standard genome sequencing and annotation.</title>
        <authorList>
            <consortium name="The Broad Institute Genomics Platform"/>
            <consortium name="The Broad Institute Genome Sequencing Center for Infectious Disease"/>
            <person name="Wu L."/>
            <person name="Ma J."/>
        </authorList>
    </citation>
    <scope>NUCLEOTIDE SEQUENCE [LARGE SCALE GENOMIC DNA]</scope>
    <source>
        <strain evidence="10">CCUG 58127</strain>
    </source>
</reference>
<organism evidence="9 10">
    <name type="scientific">Flexivirga alba</name>
    <dbReference type="NCBI Taxonomy" id="702742"/>
    <lineage>
        <taxon>Bacteria</taxon>
        <taxon>Bacillati</taxon>
        <taxon>Actinomycetota</taxon>
        <taxon>Actinomycetes</taxon>
        <taxon>Micrococcales</taxon>
        <taxon>Dermacoccaceae</taxon>
        <taxon>Flexivirga</taxon>
    </lineage>
</organism>
<keyword evidence="5 7" id="KW-1133">Transmembrane helix</keyword>
<feature type="transmembrane region" description="Helical" evidence="7">
    <location>
        <begin position="160"/>
        <end position="180"/>
    </location>
</feature>
<dbReference type="PANTHER" id="PTHR23517:SF13">
    <property type="entry name" value="MAJOR FACILITATOR SUPERFAMILY MFS_1"/>
    <property type="match status" value="1"/>
</dbReference>
<feature type="transmembrane region" description="Helical" evidence="7">
    <location>
        <begin position="26"/>
        <end position="48"/>
    </location>
</feature>
<dbReference type="InterPro" id="IPR050171">
    <property type="entry name" value="MFS_Transporters"/>
</dbReference>
<feature type="transmembrane region" description="Helical" evidence="7">
    <location>
        <begin position="358"/>
        <end position="382"/>
    </location>
</feature>
<feature type="transmembrane region" description="Helical" evidence="7">
    <location>
        <begin position="300"/>
        <end position="322"/>
    </location>
</feature>